<keyword evidence="2" id="KW-0812">Transmembrane</keyword>
<keyword evidence="4" id="KW-1185">Reference proteome</keyword>
<proteinExistence type="predicted"/>
<dbReference type="CDD" id="cd06462">
    <property type="entry name" value="Peptidase_S24_S26"/>
    <property type="match status" value="1"/>
</dbReference>
<keyword evidence="2" id="KW-0472">Membrane</keyword>
<dbReference type="Gene3D" id="2.60.40.290">
    <property type="match status" value="1"/>
</dbReference>
<evidence type="ECO:0000256" key="1">
    <source>
        <dbReference type="SAM" id="MobiDB-lite"/>
    </source>
</evidence>
<organism evidence="3 4">
    <name type="scientific">Nocardioides hankookensis</name>
    <dbReference type="NCBI Taxonomy" id="443157"/>
    <lineage>
        <taxon>Bacteria</taxon>
        <taxon>Bacillati</taxon>
        <taxon>Actinomycetota</taxon>
        <taxon>Actinomycetes</taxon>
        <taxon>Propionibacteriales</taxon>
        <taxon>Nocardioidaceae</taxon>
        <taxon>Nocardioides</taxon>
    </lineage>
</organism>
<feature type="region of interest" description="Disordered" evidence="1">
    <location>
        <begin position="168"/>
        <end position="193"/>
    </location>
</feature>
<keyword evidence="2" id="KW-1133">Transmembrane helix</keyword>
<sequence>MMVELKIRARRRRPWLRRLFSMLSWLSTIVLLALALPTPLGPPHLGVTVVSGPSMLPTYDPQDLLVTWRSDSYPVGTPIVYGIPAGEAGAGLNVVHRVIEVRPDGTHVTQGDNNDHIDPWKPVDSDVHGRVVVRVPAGGRLLRIVGSPMVLAVIAGILTAMAVLKRPDEDEDPPIRPRWRSRRRKRHRKPTPPVVPIASRAVALAAVTGLVLGIVPARAADLGTLASADIYTGTTAASLAQNPVSYEQHLTSEGPLQYCATVTVTNHSSASVEWEITLNISAQPYNASSVASSYGVTTVSFQPDLWRVRGADYNSIIAPNQSYEWGYCGARSETSLVDATASVNVTQSDAQQYCATVTVSTASTDWIRWRATLDHSTPGITDSAYWLAAQPTNSNNMTNISFNAGTGSWVVRGVSSNEYIRSGTNATFGYCAPAGAAAPYIDATLSVSITSQDSQQYCASVTASTTSPTYVKWKATINHSTTGLSGNTYWLNAVPTNFSNVATVSFDSSTGTWVVQGLSYNQLIKSGSPATWSFCAPTNQSATLVDATVSVSLQNTSNAPGGQYCATVTVSTTSTDFVKWRAVLTQNTPNLTGPNYALTSLPTNFWNSTSIDFTSGSGTFQWRLRGAGYNDLIKAGSPQSFGFCR</sequence>
<gene>
    <name evidence="3" type="ORF">ACFPYL_20980</name>
</gene>
<accession>A0ABW1LR13</accession>
<evidence type="ECO:0000313" key="3">
    <source>
        <dbReference type="EMBL" id="MFC6045573.1"/>
    </source>
</evidence>
<dbReference type="Proteomes" id="UP001596135">
    <property type="component" value="Unassembled WGS sequence"/>
</dbReference>
<protein>
    <submittedName>
        <fullName evidence="3">S24/S26 family peptidase</fullName>
    </submittedName>
</protein>
<dbReference type="EMBL" id="JBHSRJ010000009">
    <property type="protein sequence ID" value="MFC6045573.1"/>
    <property type="molecule type" value="Genomic_DNA"/>
</dbReference>
<evidence type="ECO:0000256" key="2">
    <source>
        <dbReference type="SAM" id="Phobius"/>
    </source>
</evidence>
<name>A0ABW1LR13_9ACTN</name>
<comment type="caution">
    <text evidence="3">The sequence shown here is derived from an EMBL/GenBank/DDBJ whole genome shotgun (WGS) entry which is preliminary data.</text>
</comment>
<feature type="transmembrane region" description="Helical" evidence="2">
    <location>
        <begin position="141"/>
        <end position="164"/>
    </location>
</feature>
<feature type="compositionally biased region" description="Basic residues" evidence="1">
    <location>
        <begin position="177"/>
        <end position="190"/>
    </location>
</feature>
<evidence type="ECO:0000313" key="4">
    <source>
        <dbReference type="Proteomes" id="UP001596135"/>
    </source>
</evidence>
<feature type="transmembrane region" description="Helical" evidence="2">
    <location>
        <begin position="193"/>
        <end position="215"/>
    </location>
</feature>
<reference evidence="4" key="1">
    <citation type="journal article" date="2019" name="Int. J. Syst. Evol. Microbiol.">
        <title>The Global Catalogue of Microorganisms (GCM) 10K type strain sequencing project: providing services to taxonomists for standard genome sequencing and annotation.</title>
        <authorList>
            <consortium name="The Broad Institute Genomics Platform"/>
            <consortium name="The Broad Institute Genome Sequencing Center for Infectious Disease"/>
            <person name="Wu L."/>
            <person name="Ma J."/>
        </authorList>
    </citation>
    <scope>NUCLEOTIDE SEQUENCE [LARGE SCALE GENOMIC DNA]</scope>
    <source>
        <strain evidence="4">CCUG 54522</strain>
    </source>
</reference>
<dbReference type="SUPFAM" id="SSF49384">
    <property type="entry name" value="Carbohydrate-binding domain"/>
    <property type="match status" value="1"/>
</dbReference>
<dbReference type="InterPro" id="IPR012291">
    <property type="entry name" value="CBM2_carb-bd_dom_sf"/>
</dbReference>
<dbReference type="InterPro" id="IPR008965">
    <property type="entry name" value="CBM2/CBM3_carb-bd_dom_sf"/>
</dbReference>